<dbReference type="EMBL" id="LJAM02000599">
    <property type="protein sequence ID" value="RAP69750.1"/>
    <property type="molecule type" value="Genomic_DNA"/>
</dbReference>
<sequence>MSANSDLFNKADQSRQSSKKFDLFNKALHPLKERVEFANDCGQDEIIQVNSGK</sequence>
<comment type="caution">
    <text evidence="1">The sequence shown here is derived from an EMBL/GenBank/DDBJ whole genome shotgun (WGS) entry which is preliminary data.</text>
</comment>
<proteinExistence type="predicted"/>
<evidence type="ECO:0000313" key="1">
    <source>
        <dbReference type="EMBL" id="RAP69750.1"/>
    </source>
</evidence>
<dbReference type="AlphaFoldDB" id="A0A328TIA5"/>
<dbReference type="Proteomes" id="UP000244334">
    <property type="component" value="Unassembled WGS sequence"/>
</dbReference>
<keyword evidence="2" id="KW-1185">Reference proteome</keyword>
<evidence type="ECO:0000313" key="2">
    <source>
        <dbReference type="Proteomes" id="UP000244334"/>
    </source>
</evidence>
<name>A0A328TIA5_9GAMM</name>
<organism evidence="1 2">
    <name type="scientific">Candidatus Erwinia dacicola</name>
    <dbReference type="NCBI Taxonomy" id="252393"/>
    <lineage>
        <taxon>Bacteria</taxon>
        <taxon>Pseudomonadati</taxon>
        <taxon>Pseudomonadota</taxon>
        <taxon>Gammaproteobacteria</taxon>
        <taxon>Enterobacterales</taxon>
        <taxon>Erwiniaceae</taxon>
        <taxon>Erwinia</taxon>
    </lineage>
</organism>
<accession>A0A328TIA5</accession>
<protein>
    <submittedName>
        <fullName evidence="1">Uncharacterized protein</fullName>
    </submittedName>
</protein>
<reference evidence="1" key="1">
    <citation type="submission" date="2018-04" db="EMBL/GenBank/DDBJ databases">
        <title>Genomes of the Obligate Erwinia dacicola and Facultative Enterobacter sp. OLF Endosymbionts of the Olive Fruit fly, Bactrocera oleae.</title>
        <authorList>
            <person name="Estes A.M."/>
            <person name="Hearn D.J."/>
            <person name="Agarwal S."/>
            <person name="Pierson E.A."/>
            <person name="Dunning-Hotopp J.C."/>
        </authorList>
    </citation>
    <scope>NUCLEOTIDE SEQUENCE [LARGE SCALE GENOMIC DNA]</scope>
    <source>
        <strain evidence="1">Oroville</strain>
    </source>
</reference>
<gene>
    <name evidence="1" type="ORF">ACZ87_03458</name>
</gene>